<protein>
    <recommendedName>
        <fullName evidence="7">Poly(A) polymerase I</fullName>
        <shortName evidence="7">PAP I</shortName>
        <ecNumber evidence="7">2.7.7.19</ecNumber>
    </recommendedName>
</protein>
<evidence type="ECO:0000256" key="6">
    <source>
        <dbReference type="ARBA" id="ARBA00023163"/>
    </source>
</evidence>
<dbReference type="InterPro" id="IPR025866">
    <property type="entry name" value="PolyA_pol_arg_C_dom"/>
</dbReference>
<evidence type="ECO:0000256" key="4">
    <source>
        <dbReference type="ARBA" id="ARBA00022840"/>
    </source>
</evidence>
<feature type="domain" description="Poly A polymerase head" evidence="10">
    <location>
        <begin position="51"/>
        <end position="181"/>
    </location>
</feature>
<dbReference type="SUPFAM" id="SSF81301">
    <property type="entry name" value="Nucleotidyltransferase"/>
    <property type="match status" value="1"/>
</dbReference>
<dbReference type="InterPro" id="IPR032828">
    <property type="entry name" value="PolyA_RNA-bd"/>
</dbReference>
<reference evidence="14" key="1">
    <citation type="submission" date="2019-11" db="EMBL/GenBank/DDBJ databases">
        <title>Isolation and characterization of a novel species in the genus Sulfuriferula.</title>
        <authorList>
            <person name="Mochizuki J."/>
            <person name="Kojima H."/>
            <person name="Fukui M."/>
        </authorList>
    </citation>
    <scope>NUCLEOTIDE SEQUENCE [LARGE SCALE GENOMIC DNA]</scope>
    <source>
        <strain evidence="14">SGTM</strain>
    </source>
</reference>
<keyword evidence="14" id="KW-1185">Reference proteome</keyword>
<keyword evidence="2 7" id="KW-0808">Transferase</keyword>
<keyword evidence="3 7" id="KW-0547">Nucleotide-binding</keyword>
<dbReference type="PANTHER" id="PTHR43051">
    <property type="entry name" value="POLYNUCLEOTIDE ADENYLYLTRANSFERASE FAMILY PROTEIN"/>
    <property type="match status" value="1"/>
</dbReference>
<evidence type="ECO:0000259" key="10">
    <source>
        <dbReference type="Pfam" id="PF01743"/>
    </source>
</evidence>
<dbReference type="Proteomes" id="UP000463939">
    <property type="component" value="Chromosome"/>
</dbReference>
<dbReference type="CDD" id="cd05398">
    <property type="entry name" value="NT_ClassII-CCAase"/>
    <property type="match status" value="1"/>
</dbReference>
<evidence type="ECO:0000259" key="12">
    <source>
        <dbReference type="Pfam" id="PF12627"/>
    </source>
</evidence>
<feature type="compositionally biased region" description="Basic residues" evidence="9">
    <location>
        <begin position="429"/>
        <end position="438"/>
    </location>
</feature>
<dbReference type="InterPro" id="IPR002646">
    <property type="entry name" value="PolA_pol_head_dom"/>
</dbReference>
<evidence type="ECO:0000256" key="5">
    <source>
        <dbReference type="ARBA" id="ARBA00022884"/>
    </source>
</evidence>
<dbReference type="InterPro" id="IPR010206">
    <property type="entry name" value="PolA_pol_I"/>
</dbReference>
<dbReference type="GO" id="GO:0005524">
    <property type="term" value="F:ATP binding"/>
    <property type="evidence" value="ECO:0007669"/>
    <property type="project" value="UniProtKB-UniRule"/>
</dbReference>
<dbReference type="EC" id="2.7.7.19" evidence="7"/>
<dbReference type="Pfam" id="PF12626">
    <property type="entry name" value="PolyA_pol_arg_C"/>
    <property type="match status" value="1"/>
</dbReference>
<dbReference type="GO" id="GO:0003723">
    <property type="term" value="F:RNA binding"/>
    <property type="evidence" value="ECO:0007669"/>
    <property type="project" value="UniProtKB-UniRule"/>
</dbReference>
<dbReference type="InterPro" id="IPR052191">
    <property type="entry name" value="tRNA_ntf/polyA_polymerase_I"/>
</dbReference>
<feature type="active site" evidence="7">
    <location>
        <position position="69"/>
    </location>
</feature>
<dbReference type="RefSeq" id="WP_162085058.1">
    <property type="nucleotide sequence ID" value="NZ_AP021881.1"/>
</dbReference>
<dbReference type="GO" id="GO:0043633">
    <property type="term" value="P:polyadenylation-dependent RNA catabolic process"/>
    <property type="evidence" value="ECO:0007669"/>
    <property type="project" value="InterPro"/>
</dbReference>
<dbReference type="NCBIfam" id="TIGR01942">
    <property type="entry name" value="pcnB"/>
    <property type="match status" value="1"/>
</dbReference>
<feature type="domain" description="Polymerase A arginine-rich C-terminal" evidence="11">
    <location>
        <begin position="322"/>
        <end position="438"/>
    </location>
</feature>
<dbReference type="Gene3D" id="3.30.460.10">
    <property type="entry name" value="Beta Polymerase, domain 2"/>
    <property type="match status" value="1"/>
</dbReference>
<dbReference type="KEGG" id="sniv:SFSGTM_19640"/>
<sequence>MIKKFINRVLGKKSKTRLLRIPVNQHKLTREQILPCALKVTDTLQQAGYSAFVVGGAVRDLLIGKTPKDFDVATNATPEQVRDLFRRSRIIGRRFRLVHVMCGNDTIEVSTFRASAATEEDDTKQITDDTGRIVRDNVFGDQESDAERRDFTVNALYYDPSTEEILDYRGGVADINNKILRIIGDPATRYREDPVRMMRAARFAAKLDFHIDETTRAPIAELAELLGNVPPSRMFDEMLKLLLSGHALRAVHQLRAEGLHHGILPMLDTILEQEHGKRFINAALHNTDLRLQAGKSVSPAFLFASLLWHELQINYQKRLSRGELAIPAFNEAMEDTLNQQRNRLAVPRRLDGMMKEVWSLQARFEQRSGSRPYRLLTHPRFRAGYDFLLLRAESGEIATELAEWWTTFHVTDEETRASMLLTEPVSTNKPKRRRRTKKPAIAVTHE</sequence>
<organism evidence="13 14">
    <name type="scientific">Sulfuriferula nivalis</name>
    <dbReference type="NCBI Taxonomy" id="2675298"/>
    <lineage>
        <taxon>Bacteria</taxon>
        <taxon>Pseudomonadati</taxon>
        <taxon>Pseudomonadota</taxon>
        <taxon>Betaproteobacteria</taxon>
        <taxon>Nitrosomonadales</taxon>
        <taxon>Sulfuricellaceae</taxon>
        <taxon>Sulfuriferula</taxon>
    </lineage>
</organism>
<comment type="similarity">
    <text evidence="7 8">Belongs to the tRNA nucleotidyltransferase/poly(A) polymerase family.</text>
</comment>
<feature type="domain" description="tRNA nucleotidyltransferase/poly(A) polymerase RNA and SrmB- binding" evidence="12">
    <location>
        <begin position="208"/>
        <end position="269"/>
    </location>
</feature>
<comment type="catalytic activity">
    <reaction evidence="7">
        <text>RNA(n) + ATP = RNA(n)-3'-adenine ribonucleotide + diphosphate</text>
        <dbReference type="Rhea" id="RHEA:11332"/>
        <dbReference type="Rhea" id="RHEA-COMP:14527"/>
        <dbReference type="Rhea" id="RHEA-COMP:17347"/>
        <dbReference type="ChEBI" id="CHEBI:30616"/>
        <dbReference type="ChEBI" id="CHEBI:33019"/>
        <dbReference type="ChEBI" id="CHEBI:140395"/>
        <dbReference type="ChEBI" id="CHEBI:173115"/>
        <dbReference type="EC" id="2.7.7.19"/>
    </reaction>
</comment>
<feature type="active site" evidence="7">
    <location>
        <position position="71"/>
    </location>
</feature>
<dbReference type="Gene3D" id="1.10.3090.10">
    <property type="entry name" value="cca-adding enzyme, domain 2"/>
    <property type="match status" value="1"/>
</dbReference>
<dbReference type="EMBL" id="AP021881">
    <property type="protein sequence ID" value="BBP01256.1"/>
    <property type="molecule type" value="Genomic_DNA"/>
</dbReference>
<evidence type="ECO:0000256" key="9">
    <source>
        <dbReference type="SAM" id="MobiDB-lite"/>
    </source>
</evidence>
<evidence type="ECO:0000313" key="14">
    <source>
        <dbReference type="Proteomes" id="UP000463939"/>
    </source>
</evidence>
<name>A0A809RI23_9PROT</name>
<comment type="function">
    <text evidence="7">Adds poly(A) tail to the 3' end of many RNAs, which usually targets these RNAs for decay. Plays a significant role in the global control of gene expression, through influencing the rate of transcript degradation, and in the general RNA quality control.</text>
</comment>
<evidence type="ECO:0000256" key="7">
    <source>
        <dbReference type="HAMAP-Rule" id="MF_00957"/>
    </source>
</evidence>
<dbReference type="HAMAP" id="MF_00957">
    <property type="entry name" value="PolyA_pol"/>
    <property type="match status" value="1"/>
</dbReference>
<accession>A0A809RI23</accession>
<gene>
    <name evidence="7 13" type="primary">pcnB</name>
    <name evidence="13" type="ORF">SFSGTM_19640</name>
</gene>
<dbReference type="Pfam" id="PF12627">
    <property type="entry name" value="PolyA_pol_RNAbd"/>
    <property type="match status" value="1"/>
</dbReference>
<keyword evidence="4 7" id="KW-0067">ATP-binding</keyword>
<keyword evidence="6 7" id="KW-0804">Transcription</keyword>
<proteinExistence type="inferred from homology"/>
<keyword evidence="5 7" id="KW-0694">RNA-binding</keyword>
<dbReference type="GO" id="GO:0006397">
    <property type="term" value="P:mRNA processing"/>
    <property type="evidence" value="ECO:0007669"/>
    <property type="project" value="UniProtKB-KW"/>
</dbReference>
<evidence type="ECO:0000313" key="13">
    <source>
        <dbReference type="EMBL" id="BBP01256.1"/>
    </source>
</evidence>
<evidence type="ECO:0000256" key="3">
    <source>
        <dbReference type="ARBA" id="ARBA00022741"/>
    </source>
</evidence>
<dbReference type="AlphaFoldDB" id="A0A809RI23"/>
<dbReference type="PANTHER" id="PTHR43051:SF1">
    <property type="entry name" value="POLYNUCLEOTIDE ADENYLYLTRANSFERASE FAMILY PROTEIN"/>
    <property type="match status" value="1"/>
</dbReference>
<evidence type="ECO:0000256" key="1">
    <source>
        <dbReference type="ARBA" id="ARBA00022664"/>
    </source>
</evidence>
<feature type="active site" evidence="7">
    <location>
        <position position="150"/>
    </location>
</feature>
<dbReference type="Pfam" id="PF01743">
    <property type="entry name" value="PolyA_pol"/>
    <property type="match status" value="1"/>
</dbReference>
<evidence type="ECO:0000256" key="2">
    <source>
        <dbReference type="ARBA" id="ARBA00022679"/>
    </source>
</evidence>
<dbReference type="SUPFAM" id="SSF81891">
    <property type="entry name" value="Poly A polymerase C-terminal region-like"/>
    <property type="match status" value="1"/>
</dbReference>
<keyword evidence="1 7" id="KW-0507">mRNA processing</keyword>
<dbReference type="InterPro" id="IPR043519">
    <property type="entry name" value="NT_sf"/>
</dbReference>
<dbReference type="GO" id="GO:1990817">
    <property type="term" value="F:poly(A) RNA polymerase activity"/>
    <property type="evidence" value="ECO:0007669"/>
    <property type="project" value="UniProtKB-UniRule"/>
</dbReference>
<evidence type="ECO:0000259" key="11">
    <source>
        <dbReference type="Pfam" id="PF12626"/>
    </source>
</evidence>
<feature type="region of interest" description="Disordered" evidence="9">
    <location>
        <begin position="422"/>
        <end position="446"/>
    </location>
</feature>
<evidence type="ECO:0000256" key="8">
    <source>
        <dbReference type="RuleBase" id="RU003953"/>
    </source>
</evidence>